<keyword evidence="1" id="KW-0489">Methyltransferase</keyword>
<evidence type="ECO:0000256" key="1">
    <source>
        <dbReference type="ARBA" id="ARBA00022603"/>
    </source>
</evidence>
<dbReference type="InterPro" id="IPR003788">
    <property type="entry name" value="NDUFAF7"/>
</dbReference>
<dbReference type="Pfam" id="PF02636">
    <property type="entry name" value="Methyltransf_28"/>
    <property type="match status" value="1"/>
</dbReference>
<dbReference type="SUPFAM" id="SSF53335">
    <property type="entry name" value="S-adenosyl-L-methionine-dependent methyltransferases"/>
    <property type="match status" value="1"/>
</dbReference>
<dbReference type="Gene3D" id="3.40.50.12710">
    <property type="match status" value="1"/>
</dbReference>
<dbReference type="RefSeq" id="WP_153728485.1">
    <property type="nucleotide sequence ID" value="NZ_WJNH01000005.1"/>
</dbReference>
<dbReference type="GO" id="GO:0035243">
    <property type="term" value="F:protein-arginine omega-N symmetric methyltransferase activity"/>
    <property type="evidence" value="ECO:0007669"/>
    <property type="project" value="TreeGrafter"/>
</dbReference>
<dbReference type="EMBL" id="WJNH01000005">
    <property type="protein sequence ID" value="MRG86583.1"/>
    <property type="molecule type" value="Genomic_DNA"/>
</dbReference>
<sequence length="377" mass="43816">MKEIIRNLIRNSDEYAIPYDTFIEQALYHPAHGYYTKEHEVFGKEGDFFTASTTGSVFAEVMAHYFIRAANILQLPLNILELGGGNGRFAKQVLATLEKYEVERVNYIFIEKNLYSREKVQQVVPKQWGFQSYQSIHAFNEDNIHFEGIVFSNEFLDAQPVSVVVNRGDLLKEIWVTLDESGEFVEVERKCSQQLLEWIEKYQINLANNQKIEVPLYMEPILNNISGVVKKGLIITFDYGYQSEEIKHPSRKDGSLRGYDHHQLKPNVLKNVGNMDITHHVLWEPWIEIGHEKDIKTLSLLNQSRFLQDYGRILDYLGTNDVNHPFSPEAKRNRTIMTLINGEWMGNMLDVCIQTKGVNDSLTNKFIQKYEKERSRT</sequence>
<dbReference type="PANTHER" id="PTHR12049:SF7">
    <property type="entry name" value="PROTEIN ARGININE METHYLTRANSFERASE NDUFAF7, MITOCHONDRIAL"/>
    <property type="match status" value="1"/>
</dbReference>
<dbReference type="PANTHER" id="PTHR12049">
    <property type="entry name" value="PROTEIN ARGININE METHYLTRANSFERASE NDUFAF7, MITOCHONDRIAL"/>
    <property type="match status" value="1"/>
</dbReference>
<dbReference type="InterPro" id="IPR038375">
    <property type="entry name" value="NDUFAF7_sf"/>
</dbReference>
<dbReference type="InterPro" id="IPR029063">
    <property type="entry name" value="SAM-dependent_MTases_sf"/>
</dbReference>
<proteinExistence type="predicted"/>
<keyword evidence="4" id="KW-1185">Reference proteome</keyword>
<dbReference type="AlphaFoldDB" id="A0A6G1X6F7"/>
<reference evidence="3 4" key="1">
    <citation type="submission" date="2019-11" db="EMBL/GenBank/DDBJ databases">
        <authorList>
            <person name="Li J."/>
        </authorList>
    </citation>
    <scope>NUCLEOTIDE SEQUENCE [LARGE SCALE GENOMIC DNA]</scope>
    <source>
        <strain evidence="3 4">J4</strain>
    </source>
</reference>
<evidence type="ECO:0000313" key="3">
    <source>
        <dbReference type="EMBL" id="MRG86583.1"/>
    </source>
</evidence>
<dbReference type="Proteomes" id="UP000480185">
    <property type="component" value="Unassembled WGS sequence"/>
</dbReference>
<accession>A0A6G1X6F7</accession>
<keyword evidence="2" id="KW-0808">Transferase</keyword>
<evidence type="ECO:0000313" key="4">
    <source>
        <dbReference type="Proteomes" id="UP000480185"/>
    </source>
</evidence>
<name>A0A6G1X6F7_9BACI</name>
<organism evidence="3 4">
    <name type="scientific">Salinibacillus xinjiangensis</name>
    <dbReference type="NCBI Taxonomy" id="1229268"/>
    <lineage>
        <taxon>Bacteria</taxon>
        <taxon>Bacillati</taxon>
        <taxon>Bacillota</taxon>
        <taxon>Bacilli</taxon>
        <taxon>Bacillales</taxon>
        <taxon>Bacillaceae</taxon>
        <taxon>Salinibacillus</taxon>
    </lineage>
</organism>
<comment type="caution">
    <text evidence="3">The sequence shown here is derived from an EMBL/GenBank/DDBJ whole genome shotgun (WGS) entry which is preliminary data.</text>
</comment>
<dbReference type="GO" id="GO:0032259">
    <property type="term" value="P:methylation"/>
    <property type="evidence" value="ECO:0007669"/>
    <property type="project" value="UniProtKB-KW"/>
</dbReference>
<evidence type="ECO:0000256" key="2">
    <source>
        <dbReference type="ARBA" id="ARBA00022679"/>
    </source>
</evidence>
<evidence type="ECO:0008006" key="5">
    <source>
        <dbReference type="Google" id="ProtNLM"/>
    </source>
</evidence>
<gene>
    <name evidence="3" type="ORF">GH754_09595</name>
</gene>
<dbReference type="OrthoDB" id="9794208at2"/>
<protein>
    <recommendedName>
        <fullName evidence="5">SAM-dependent methyltransferase</fullName>
    </recommendedName>
</protein>